<dbReference type="Gene3D" id="3.30.470.20">
    <property type="entry name" value="ATP-grasp fold, B domain"/>
    <property type="match status" value="1"/>
</dbReference>
<evidence type="ECO:0000313" key="16">
    <source>
        <dbReference type="EMBL" id="AJE42313.1"/>
    </source>
</evidence>
<reference evidence="18" key="1">
    <citation type="submission" date="2014-09" db="EMBL/GenBank/DDBJ databases">
        <title>Sequence of the Streptomyces nodosus genome.</title>
        <authorList>
            <person name="Sweeney P."/>
            <person name="Stephens N."/>
            <person name="Murphy C."/>
            <person name="Caffrey P."/>
        </authorList>
    </citation>
    <scope>NUCLEOTIDE SEQUENCE [LARGE SCALE GENOMIC DNA]</scope>
    <source>
        <strain evidence="18">ATCC 14899</strain>
    </source>
</reference>
<reference evidence="17 19" key="3">
    <citation type="submission" date="2017-09" db="EMBL/GenBank/DDBJ databases">
        <title>Streptomyces genome completion.</title>
        <authorList>
            <person name="Lee N."/>
            <person name="Cho B.-K."/>
        </authorList>
    </citation>
    <scope>NUCLEOTIDE SEQUENCE [LARGE SCALE GENOMIC DNA]</scope>
    <source>
        <strain evidence="17 19">ATCC 14899</strain>
    </source>
</reference>
<comment type="function">
    <text evidence="2">Catalyzes the phosphorylation of pyruvate to phosphoenolpyruvate.</text>
</comment>
<evidence type="ECO:0000313" key="19">
    <source>
        <dbReference type="Proteomes" id="UP000325763"/>
    </source>
</evidence>
<dbReference type="InterPro" id="IPR013815">
    <property type="entry name" value="ATP_grasp_subdomain_1"/>
</dbReference>
<evidence type="ECO:0000256" key="7">
    <source>
        <dbReference type="ARBA" id="ARBA00022679"/>
    </source>
</evidence>
<keyword evidence="7" id="KW-0808">Transferase</keyword>
<dbReference type="GO" id="GO:0008986">
    <property type="term" value="F:pyruvate, water dikinase activity"/>
    <property type="evidence" value="ECO:0007669"/>
    <property type="project" value="UniProtKB-EC"/>
</dbReference>
<evidence type="ECO:0000256" key="4">
    <source>
        <dbReference type="ARBA" id="ARBA00007837"/>
    </source>
</evidence>
<evidence type="ECO:0000256" key="14">
    <source>
        <dbReference type="ARBA" id="ARBA00047700"/>
    </source>
</evidence>
<dbReference type="EC" id="2.7.9.2" evidence="5"/>
<evidence type="ECO:0000256" key="3">
    <source>
        <dbReference type="ARBA" id="ARBA00004742"/>
    </source>
</evidence>
<dbReference type="Proteomes" id="UP000031526">
    <property type="component" value="Chromosome"/>
</dbReference>
<dbReference type="OrthoDB" id="9765468at2"/>
<evidence type="ECO:0000256" key="11">
    <source>
        <dbReference type="ARBA" id="ARBA00022840"/>
    </source>
</evidence>
<dbReference type="Proteomes" id="UP000325763">
    <property type="component" value="Chromosome"/>
</dbReference>
<keyword evidence="8" id="KW-0479">Metal-binding</keyword>
<feature type="domain" description="Pyruvate phosphate dikinase AMP/ATP-binding" evidence="15">
    <location>
        <begin position="20"/>
        <end position="334"/>
    </location>
</feature>
<keyword evidence="10 16" id="KW-0418">Kinase</keyword>
<organism evidence="16 18">
    <name type="scientific">Streptomyces nodosus</name>
    <dbReference type="NCBI Taxonomy" id="40318"/>
    <lineage>
        <taxon>Bacteria</taxon>
        <taxon>Bacillati</taxon>
        <taxon>Actinomycetota</taxon>
        <taxon>Actinomycetes</taxon>
        <taxon>Kitasatosporales</taxon>
        <taxon>Streptomycetaceae</taxon>
        <taxon>Streptomyces</taxon>
    </lineage>
</organism>
<evidence type="ECO:0000259" key="15">
    <source>
        <dbReference type="Pfam" id="PF01326"/>
    </source>
</evidence>
<dbReference type="PANTHER" id="PTHR43030">
    <property type="entry name" value="PHOSPHOENOLPYRUVATE SYNTHASE"/>
    <property type="match status" value="1"/>
</dbReference>
<dbReference type="GO" id="GO:0046872">
    <property type="term" value="F:metal ion binding"/>
    <property type="evidence" value="ECO:0007669"/>
    <property type="project" value="UniProtKB-KW"/>
</dbReference>
<evidence type="ECO:0000256" key="8">
    <source>
        <dbReference type="ARBA" id="ARBA00022723"/>
    </source>
</evidence>
<dbReference type="EMBL" id="CP023747">
    <property type="protein sequence ID" value="QEV40828.1"/>
    <property type="molecule type" value="Genomic_DNA"/>
</dbReference>
<evidence type="ECO:0000256" key="12">
    <source>
        <dbReference type="ARBA" id="ARBA00022842"/>
    </source>
</evidence>
<dbReference type="Pfam" id="PF01326">
    <property type="entry name" value="PPDK_N"/>
    <property type="match status" value="1"/>
</dbReference>
<dbReference type="HOGENOM" id="CLU_007308_6_0_11"/>
<dbReference type="EMBL" id="CP009313">
    <property type="protein sequence ID" value="AJE42313.1"/>
    <property type="molecule type" value="Genomic_DNA"/>
</dbReference>
<dbReference type="KEGG" id="snq:CP978_21750"/>
<comment type="pathway">
    <text evidence="3">Carbohydrate biosynthesis; gluconeogenesis.</text>
</comment>
<proteinExistence type="inferred from homology"/>
<dbReference type="InterPro" id="IPR002192">
    <property type="entry name" value="PPDK_AMP/ATP-bd"/>
</dbReference>
<evidence type="ECO:0000256" key="6">
    <source>
        <dbReference type="ARBA" id="ARBA00021623"/>
    </source>
</evidence>
<comment type="similarity">
    <text evidence="4">Belongs to the PEP-utilizing enzyme family.</text>
</comment>
<comment type="cofactor">
    <cofactor evidence="1">
        <name>Mg(2+)</name>
        <dbReference type="ChEBI" id="CHEBI:18420"/>
    </cofactor>
</comment>
<evidence type="ECO:0000256" key="10">
    <source>
        <dbReference type="ARBA" id="ARBA00022777"/>
    </source>
</evidence>
<evidence type="ECO:0000256" key="5">
    <source>
        <dbReference type="ARBA" id="ARBA00011996"/>
    </source>
</evidence>
<keyword evidence="16" id="KW-0670">Pyruvate</keyword>
<dbReference type="STRING" id="40318.SNOD_21420"/>
<dbReference type="PANTHER" id="PTHR43030:SF1">
    <property type="entry name" value="PHOSPHOENOLPYRUVATE SYNTHASE"/>
    <property type="match status" value="1"/>
</dbReference>
<comment type="catalytic activity">
    <reaction evidence="14">
        <text>pyruvate + ATP + H2O = phosphoenolpyruvate + AMP + phosphate + 2 H(+)</text>
        <dbReference type="Rhea" id="RHEA:11364"/>
        <dbReference type="ChEBI" id="CHEBI:15361"/>
        <dbReference type="ChEBI" id="CHEBI:15377"/>
        <dbReference type="ChEBI" id="CHEBI:15378"/>
        <dbReference type="ChEBI" id="CHEBI:30616"/>
        <dbReference type="ChEBI" id="CHEBI:43474"/>
        <dbReference type="ChEBI" id="CHEBI:58702"/>
        <dbReference type="ChEBI" id="CHEBI:456215"/>
        <dbReference type="EC" id="2.7.9.2"/>
    </reaction>
</comment>
<keyword evidence="11" id="KW-0067">ATP-binding</keyword>
<dbReference type="InterPro" id="IPR006319">
    <property type="entry name" value="PEP_synth"/>
</dbReference>
<dbReference type="SUPFAM" id="SSF56059">
    <property type="entry name" value="Glutathione synthetase ATP-binding domain-like"/>
    <property type="match status" value="1"/>
</dbReference>
<accession>A0A0B5DF62</accession>
<dbReference type="AlphaFoldDB" id="A0A0B5DF62"/>
<protein>
    <recommendedName>
        <fullName evidence="6">Phosphoenolpyruvate synthase</fullName>
        <ecNumber evidence="5">2.7.9.2</ecNumber>
    </recommendedName>
    <alternativeName>
        <fullName evidence="13">Pyruvate, water dikinase</fullName>
    </alternativeName>
</protein>
<keyword evidence="12" id="KW-0460">Magnesium</keyword>
<dbReference type="RefSeq" id="WP_043443532.1">
    <property type="nucleotide sequence ID" value="NZ_CP009313.1"/>
</dbReference>
<keyword evidence="9" id="KW-0547">Nucleotide-binding</keyword>
<evidence type="ECO:0000313" key="17">
    <source>
        <dbReference type="EMBL" id="QEV40828.1"/>
    </source>
</evidence>
<dbReference type="GO" id="GO:0005524">
    <property type="term" value="F:ATP binding"/>
    <property type="evidence" value="ECO:0007669"/>
    <property type="project" value="UniProtKB-KW"/>
</dbReference>
<evidence type="ECO:0000256" key="13">
    <source>
        <dbReference type="ARBA" id="ARBA00033470"/>
    </source>
</evidence>
<reference evidence="16 18" key="2">
    <citation type="journal article" date="2016" name="Appl. Microbiol. Biotechnol.">
        <title>Exploiting the genome sequence of Streptomyces nodosus for enhanced antibiotic production.</title>
        <authorList>
            <person name="Sweeney P."/>
            <person name="Murphy C.D."/>
            <person name="Caffrey P."/>
        </authorList>
    </citation>
    <scope>NUCLEOTIDE SEQUENCE [LARGE SCALE GENOMIC DNA]</scope>
    <source>
        <strain evidence="16 18">ATCC 14899</strain>
    </source>
</reference>
<dbReference type="UniPathway" id="UPA00138"/>
<keyword evidence="18" id="KW-1185">Reference proteome</keyword>
<evidence type="ECO:0000256" key="1">
    <source>
        <dbReference type="ARBA" id="ARBA00001946"/>
    </source>
</evidence>
<dbReference type="Gene3D" id="3.30.1490.20">
    <property type="entry name" value="ATP-grasp fold, A domain"/>
    <property type="match status" value="1"/>
</dbReference>
<dbReference type="GO" id="GO:0006094">
    <property type="term" value="P:gluconeogenesis"/>
    <property type="evidence" value="ECO:0007669"/>
    <property type="project" value="UniProtKB-UniPathway"/>
</dbReference>
<name>A0A0B5DF62_9ACTN</name>
<evidence type="ECO:0000256" key="2">
    <source>
        <dbReference type="ARBA" id="ARBA00002988"/>
    </source>
</evidence>
<evidence type="ECO:0000313" key="18">
    <source>
        <dbReference type="Proteomes" id="UP000031526"/>
    </source>
</evidence>
<gene>
    <name evidence="17" type="ORF">CP978_21750</name>
    <name evidence="16" type="ORF">SNOD_21420</name>
</gene>
<evidence type="ECO:0000256" key="9">
    <source>
        <dbReference type="ARBA" id="ARBA00022741"/>
    </source>
</evidence>
<sequence>MRSGLVTWLDKAEPDAVTAAAGPKTGCLAELGRAGFSVPRGFAVTTAAYALHVGTSGLDALADRVLADVRDPCRQEALEAASARIRGAFEEVDVVEPVASAVVECYAELCERSSHPRLPVAVRSSAAGEDSGSTSFAGVFDTYLGVSGSGRVVEAVRSCWASLFTGRAIRYRLERGLSHRETPMGVAVVELVNARSSGVAFSVHPVTGRRDRMVIEANWGWGEAVVRGLVTPDCVEVDKDDRRVLRHEVAAKEFLSAYDGRAGRVVEVPMPERLRDRAVLDGEEIGCVVDAVLQIERHYGHPVDVEWVIDRDRGPGGRVTVVQARPITVQPRGGAVAAWDPVAYAAKYAFGGGAGR</sequence>